<dbReference type="Pfam" id="PF15515">
    <property type="entry name" value="MvaI_BcnI"/>
    <property type="match status" value="1"/>
</dbReference>
<evidence type="ECO:0000313" key="3">
    <source>
        <dbReference type="Proteomes" id="UP000095564"/>
    </source>
</evidence>
<accession>A0A174PX17</accession>
<reference evidence="2 3" key="1">
    <citation type="submission" date="2015-09" db="EMBL/GenBank/DDBJ databases">
        <authorList>
            <consortium name="Pathogen Informatics"/>
        </authorList>
    </citation>
    <scope>NUCLEOTIDE SEQUENCE [LARGE SCALE GENOMIC DNA]</scope>
    <source>
        <strain evidence="2 3">2789STDY5834908</strain>
    </source>
</reference>
<dbReference type="RefSeq" id="WP_055160501.1">
    <property type="nucleotide sequence ID" value="NZ_CZAU01000017.1"/>
</dbReference>
<evidence type="ECO:0000313" key="2">
    <source>
        <dbReference type="EMBL" id="CUP63677.1"/>
    </source>
</evidence>
<feature type="domain" description="MvaI/BcnI restriction endonuclease" evidence="1">
    <location>
        <begin position="169"/>
        <end position="407"/>
    </location>
</feature>
<dbReference type="AlphaFoldDB" id="A0A174PX17"/>
<name>A0A174PX17_ANAHA</name>
<evidence type="ECO:0000259" key="1">
    <source>
        <dbReference type="Pfam" id="PF15515"/>
    </source>
</evidence>
<gene>
    <name evidence="2" type="ORF">ERS852520_01820</name>
</gene>
<dbReference type="EMBL" id="CZAU01000017">
    <property type="protein sequence ID" value="CUP63677.1"/>
    <property type="molecule type" value="Genomic_DNA"/>
</dbReference>
<dbReference type="Proteomes" id="UP000095564">
    <property type="component" value="Unassembled WGS sequence"/>
</dbReference>
<protein>
    <recommendedName>
        <fullName evidence="1">MvaI/BcnI restriction endonuclease domain-containing protein</fullName>
    </recommendedName>
</protein>
<dbReference type="InterPro" id="IPR043005">
    <property type="entry name" value="MvaI_BcnI_rec"/>
</dbReference>
<dbReference type="InterPro" id="IPR029127">
    <property type="entry name" value="MvaI_BcnI"/>
</dbReference>
<dbReference type="Gene3D" id="3.30.70.3570">
    <property type="entry name" value="MvaI/BcnI restriction endonuclease, recognition domain"/>
    <property type="match status" value="2"/>
</dbReference>
<organism evidence="2 3">
    <name type="scientific">Anaerostipes hadrus</name>
    <dbReference type="NCBI Taxonomy" id="649756"/>
    <lineage>
        <taxon>Bacteria</taxon>
        <taxon>Bacillati</taxon>
        <taxon>Bacillota</taxon>
        <taxon>Clostridia</taxon>
        <taxon>Lachnospirales</taxon>
        <taxon>Lachnospiraceae</taxon>
        <taxon>Anaerostipes</taxon>
    </lineage>
</organism>
<proteinExistence type="predicted"/>
<dbReference type="OrthoDB" id="9204522at2"/>
<sequence length="415" mass="47543">MIFTPYEDELHVINKIQKFQNTDYVLLRLTSTMIEKNNIDANQCFREMLLRENIVDYETLRNGGSNGLEFQSTLILPDTIEHVKLKFYRVKNLRGDRRFSIETIKRKFQNGIFHSGDLLYISSTTDIYGASSIFIVNLTHNIPSEEMIKSTIGLDPITQKFNEIKPHLAEIIHGGFYNNSKGKGKIAPKDVGDTLENLLKVPTNNNPGADLDGLIELKAKYSKTRDTLFTLRPCFEGTEVAMYEPNDRSRVSAFTRLYGYDSDKHPNCNSLYITIGSIHNPQNGQGFFLHVDEDNLKVSLMKMDPHKNSAIETAFWTFDALKQQLSIKHPATLWLKANTRENNGVIQFEYTDIEFSKAPQFMTFLSLIKSGIITYDWRGYTSKEGKYRGKNHGNAWRIKPAAKSKLFGEIEKIEL</sequence>